<dbReference type="Pfam" id="PF05504">
    <property type="entry name" value="Spore_GerAC"/>
    <property type="match status" value="1"/>
</dbReference>
<dbReference type="Proteomes" id="UP001652445">
    <property type="component" value="Unassembled WGS sequence"/>
</dbReference>
<evidence type="ECO:0000259" key="9">
    <source>
        <dbReference type="Pfam" id="PF25198"/>
    </source>
</evidence>
<dbReference type="NCBIfam" id="TIGR02887">
    <property type="entry name" value="spore_ger_x_C"/>
    <property type="match status" value="1"/>
</dbReference>
<keyword evidence="3" id="KW-0309">Germination</keyword>
<evidence type="ECO:0000259" key="8">
    <source>
        <dbReference type="Pfam" id="PF05504"/>
    </source>
</evidence>
<proteinExistence type="inferred from homology"/>
<feature type="domain" description="Spore germination protein N-terminal" evidence="9">
    <location>
        <begin position="26"/>
        <end position="223"/>
    </location>
</feature>
<dbReference type="EMBL" id="JAOQIO010000034">
    <property type="protein sequence ID" value="MCU6792754.1"/>
    <property type="molecule type" value="Genomic_DNA"/>
</dbReference>
<dbReference type="PANTHER" id="PTHR35789:SF1">
    <property type="entry name" value="SPORE GERMINATION PROTEIN B3"/>
    <property type="match status" value="1"/>
</dbReference>
<dbReference type="InterPro" id="IPR046953">
    <property type="entry name" value="Spore_GerAC-like_C"/>
</dbReference>
<evidence type="ECO:0000256" key="7">
    <source>
        <dbReference type="ARBA" id="ARBA00023288"/>
    </source>
</evidence>
<keyword evidence="11" id="KW-1185">Reference proteome</keyword>
<keyword evidence="4" id="KW-0732">Signal</keyword>
<evidence type="ECO:0000256" key="1">
    <source>
        <dbReference type="ARBA" id="ARBA00004635"/>
    </source>
</evidence>
<evidence type="ECO:0000256" key="6">
    <source>
        <dbReference type="ARBA" id="ARBA00023139"/>
    </source>
</evidence>
<comment type="subcellular location">
    <subcellularLocation>
        <location evidence="1">Membrane</location>
        <topology evidence="1">Lipid-anchor</topology>
    </subcellularLocation>
</comment>
<dbReference type="Gene3D" id="3.30.300.210">
    <property type="entry name" value="Nutrient germinant receptor protein C, domain 3"/>
    <property type="match status" value="1"/>
</dbReference>
<keyword evidence="5" id="KW-0472">Membrane</keyword>
<comment type="caution">
    <text evidence="10">The sequence shown here is derived from an EMBL/GenBank/DDBJ whole genome shotgun (WGS) entry which is preliminary data.</text>
</comment>
<keyword evidence="7" id="KW-0449">Lipoprotein</keyword>
<name>A0ABT2UDP7_9BACL</name>
<sequence>MPNSWFQIKLFILFSIFIPLLTGCWDRMEIEERAVVLGISVDEAVDKQDESEVTHIKSAFPKPPRSMIQVTVQIAVPGRIPLGPGESSGTGKNKPVWVLSAKGYTIDDALMVLQQQLGERMFFGHLRIIVISEKIARSGVQNLNDYLRRSPEVRRLAWMVVSKGAAADLMKAAPQLERVPSLYLLAMMDNAIRMGKLPNDFLGIFWSADSSRGKEPFLPYIEIKKEENLEISGLAYFRGDKMIGATKPLEIGLFMAVTGVKTGGYNVYEYLPNSFDTIMFKTTSRKSRTKVSIKNGRPHINLNLRVEGDIEEKSNELFKIKEHKTILQIQDDISKGSEKGIIELIEKMQRAGSDIFGFGEYVRAKEPEYWNREIKTEEKWQEEFKNLTVDVKMEIRIRRVGMKAT</sequence>
<accession>A0ABT2UDP7</accession>
<evidence type="ECO:0000256" key="5">
    <source>
        <dbReference type="ARBA" id="ARBA00023136"/>
    </source>
</evidence>
<gene>
    <name evidence="10" type="ORF">OB236_11545</name>
</gene>
<dbReference type="InterPro" id="IPR057336">
    <property type="entry name" value="GerAC_N"/>
</dbReference>
<dbReference type="PANTHER" id="PTHR35789">
    <property type="entry name" value="SPORE GERMINATION PROTEIN B3"/>
    <property type="match status" value="1"/>
</dbReference>
<evidence type="ECO:0000313" key="10">
    <source>
        <dbReference type="EMBL" id="MCU6792754.1"/>
    </source>
</evidence>
<dbReference type="Pfam" id="PF25198">
    <property type="entry name" value="Spore_GerAC_N"/>
    <property type="match status" value="1"/>
</dbReference>
<reference evidence="10 11" key="1">
    <citation type="submission" date="2022-09" db="EMBL/GenBank/DDBJ databases">
        <authorList>
            <person name="Han X.L."/>
            <person name="Wang Q."/>
            <person name="Lu T."/>
        </authorList>
    </citation>
    <scope>NUCLEOTIDE SEQUENCE [LARGE SCALE GENOMIC DNA]</scope>
    <source>
        <strain evidence="10 11">WQ 127069</strain>
    </source>
</reference>
<comment type="similarity">
    <text evidence="2">Belongs to the GerABKC lipoprotein family.</text>
</comment>
<evidence type="ECO:0000256" key="2">
    <source>
        <dbReference type="ARBA" id="ARBA00007886"/>
    </source>
</evidence>
<organism evidence="10 11">
    <name type="scientific">Paenibacillus baimaensis</name>
    <dbReference type="NCBI Taxonomy" id="2982185"/>
    <lineage>
        <taxon>Bacteria</taxon>
        <taxon>Bacillati</taxon>
        <taxon>Bacillota</taxon>
        <taxon>Bacilli</taxon>
        <taxon>Bacillales</taxon>
        <taxon>Paenibacillaceae</taxon>
        <taxon>Paenibacillus</taxon>
    </lineage>
</organism>
<evidence type="ECO:0000256" key="3">
    <source>
        <dbReference type="ARBA" id="ARBA00022544"/>
    </source>
</evidence>
<evidence type="ECO:0000313" key="11">
    <source>
        <dbReference type="Proteomes" id="UP001652445"/>
    </source>
</evidence>
<dbReference type="InterPro" id="IPR038501">
    <property type="entry name" value="Spore_GerAC_C_sf"/>
</dbReference>
<dbReference type="InterPro" id="IPR008844">
    <property type="entry name" value="Spore_GerAC-like"/>
</dbReference>
<protein>
    <submittedName>
        <fullName evidence="10">Ger(X)C family spore germination protein</fullName>
    </submittedName>
</protein>
<evidence type="ECO:0000256" key="4">
    <source>
        <dbReference type="ARBA" id="ARBA00022729"/>
    </source>
</evidence>
<keyword evidence="6" id="KW-0564">Palmitate</keyword>
<feature type="domain" description="Spore germination GerAC-like C-terminal" evidence="8">
    <location>
        <begin position="232"/>
        <end position="401"/>
    </location>
</feature>